<evidence type="ECO:0000313" key="2">
    <source>
        <dbReference type="Proteomes" id="UP000743001"/>
    </source>
</evidence>
<protein>
    <submittedName>
        <fullName evidence="1">Class I SAM-dependent methyltransferase</fullName>
    </submittedName>
</protein>
<keyword evidence="1" id="KW-0808">Transferase</keyword>
<name>A0ABS6FM79_9BACL</name>
<comment type="caution">
    <text evidence="1">The sequence shown here is derived from an EMBL/GenBank/DDBJ whole genome shotgun (WGS) entry which is preliminary data.</text>
</comment>
<dbReference type="RefSeq" id="WP_216477683.1">
    <property type="nucleotide sequence ID" value="NZ_JAHLQJ010000004.1"/>
</dbReference>
<gene>
    <name evidence="1" type="ORF">KQJ23_05430</name>
</gene>
<dbReference type="PANTHER" id="PTHR43464">
    <property type="entry name" value="METHYLTRANSFERASE"/>
    <property type="match status" value="1"/>
</dbReference>
<dbReference type="EMBL" id="JAHLQJ010000004">
    <property type="protein sequence ID" value="MBU5671273.1"/>
    <property type="molecule type" value="Genomic_DNA"/>
</dbReference>
<dbReference type="GO" id="GO:0032259">
    <property type="term" value="P:methylation"/>
    <property type="evidence" value="ECO:0007669"/>
    <property type="project" value="UniProtKB-KW"/>
</dbReference>
<dbReference type="Proteomes" id="UP000743001">
    <property type="component" value="Unassembled WGS sequence"/>
</dbReference>
<keyword evidence="2" id="KW-1185">Reference proteome</keyword>
<dbReference type="Pfam" id="PF13489">
    <property type="entry name" value="Methyltransf_23"/>
    <property type="match status" value="1"/>
</dbReference>
<dbReference type="CDD" id="cd02440">
    <property type="entry name" value="AdoMet_MTases"/>
    <property type="match status" value="1"/>
</dbReference>
<sequence>MTDQQLYDVWWNDRERGEQAMEDNHQPHWRKVVSMIEETDFSTSRVLDFGCNQGGFLRFLYAQKPFLDGTGVDLAKQSIEVANARKNDLPITYEVTAHVDKFNHAFDIAFSISVIYLIQDLAEHAWKIKQALKPGGVYYCTYTDYSKNPSLLHYKKQIDRHGSLPMQLHSLNDIADAFFQEGFKVELRRMPPPGYITIDPNDMWFNAISDRMQYEYQEAYIYRFTAPSAE</sequence>
<keyword evidence="1" id="KW-0489">Methyltransferase</keyword>
<proteinExistence type="predicted"/>
<reference evidence="1 2" key="1">
    <citation type="submission" date="2021-06" db="EMBL/GenBank/DDBJ databases">
        <authorList>
            <person name="Sun Q."/>
            <person name="Li D."/>
        </authorList>
    </citation>
    <scope>NUCLEOTIDE SEQUENCE [LARGE SCALE GENOMIC DNA]</scope>
    <source>
        <strain evidence="1 2">MSJ-6</strain>
    </source>
</reference>
<organism evidence="1 2">
    <name type="scientific">Paenibacillus brevis</name>
    <dbReference type="NCBI Taxonomy" id="2841508"/>
    <lineage>
        <taxon>Bacteria</taxon>
        <taxon>Bacillati</taxon>
        <taxon>Bacillota</taxon>
        <taxon>Bacilli</taxon>
        <taxon>Bacillales</taxon>
        <taxon>Paenibacillaceae</taxon>
        <taxon>Paenibacillus</taxon>
    </lineage>
</organism>
<accession>A0ABS6FM79</accession>
<dbReference type="GO" id="GO:0008168">
    <property type="term" value="F:methyltransferase activity"/>
    <property type="evidence" value="ECO:0007669"/>
    <property type="project" value="UniProtKB-KW"/>
</dbReference>
<evidence type="ECO:0000313" key="1">
    <source>
        <dbReference type="EMBL" id="MBU5671273.1"/>
    </source>
</evidence>